<feature type="domain" description="EF-hand" evidence="4">
    <location>
        <begin position="267"/>
        <end position="302"/>
    </location>
</feature>
<organism evidence="5 6">
    <name type="scientific">Triparma laevis f. inornata</name>
    <dbReference type="NCBI Taxonomy" id="1714386"/>
    <lineage>
        <taxon>Eukaryota</taxon>
        <taxon>Sar</taxon>
        <taxon>Stramenopiles</taxon>
        <taxon>Ochrophyta</taxon>
        <taxon>Bolidophyceae</taxon>
        <taxon>Parmales</taxon>
        <taxon>Triparmaceae</taxon>
        <taxon>Triparma</taxon>
    </lineage>
</organism>
<evidence type="ECO:0000313" key="6">
    <source>
        <dbReference type="Proteomes" id="UP001162640"/>
    </source>
</evidence>
<dbReference type="EMBL" id="BLQM01000385">
    <property type="protein sequence ID" value="GMH86910.1"/>
    <property type="molecule type" value="Genomic_DNA"/>
</dbReference>
<feature type="region of interest" description="Disordered" evidence="2">
    <location>
        <begin position="307"/>
        <end position="373"/>
    </location>
</feature>
<dbReference type="Proteomes" id="UP001162640">
    <property type="component" value="Unassembled WGS sequence"/>
</dbReference>
<keyword evidence="3" id="KW-0812">Transmembrane</keyword>
<name>A0A9W7BFE6_9STRA</name>
<dbReference type="SUPFAM" id="SSF47473">
    <property type="entry name" value="EF-hand"/>
    <property type="match status" value="1"/>
</dbReference>
<keyword evidence="3" id="KW-1133">Transmembrane helix</keyword>
<dbReference type="InterPro" id="IPR018247">
    <property type="entry name" value="EF_Hand_1_Ca_BS"/>
</dbReference>
<gene>
    <name evidence="5" type="ORF">TL16_g10689</name>
</gene>
<reference evidence="6" key="1">
    <citation type="journal article" date="2023" name="Commun. Biol.">
        <title>Genome analysis of Parmales, the sister group of diatoms, reveals the evolutionary specialization of diatoms from phago-mixotrophs to photoautotrophs.</title>
        <authorList>
            <person name="Ban H."/>
            <person name="Sato S."/>
            <person name="Yoshikawa S."/>
            <person name="Yamada K."/>
            <person name="Nakamura Y."/>
            <person name="Ichinomiya M."/>
            <person name="Sato N."/>
            <person name="Blanc-Mathieu R."/>
            <person name="Endo H."/>
            <person name="Kuwata A."/>
            <person name="Ogata H."/>
        </authorList>
    </citation>
    <scope>NUCLEOTIDE SEQUENCE [LARGE SCALE GENOMIC DNA]</scope>
</reference>
<evidence type="ECO:0000256" key="1">
    <source>
        <dbReference type="ARBA" id="ARBA00022837"/>
    </source>
</evidence>
<feature type="compositionally biased region" description="Acidic residues" evidence="2">
    <location>
        <begin position="476"/>
        <end position="499"/>
    </location>
</feature>
<dbReference type="AlphaFoldDB" id="A0A9W7BFE6"/>
<feature type="non-terminal residue" evidence="5">
    <location>
        <position position="1"/>
    </location>
</feature>
<dbReference type="PROSITE" id="PS00018">
    <property type="entry name" value="EF_HAND_1"/>
    <property type="match status" value="2"/>
</dbReference>
<dbReference type="SMART" id="SM00054">
    <property type="entry name" value="EFh"/>
    <property type="match status" value="2"/>
</dbReference>
<protein>
    <recommendedName>
        <fullName evidence="4">EF-hand domain-containing protein</fullName>
    </recommendedName>
</protein>
<evidence type="ECO:0000256" key="2">
    <source>
        <dbReference type="SAM" id="MobiDB-lite"/>
    </source>
</evidence>
<dbReference type="GO" id="GO:0005509">
    <property type="term" value="F:calcium ion binding"/>
    <property type="evidence" value="ECO:0007669"/>
    <property type="project" value="InterPro"/>
</dbReference>
<keyword evidence="1" id="KW-0106">Calcium</keyword>
<dbReference type="Pfam" id="PF13499">
    <property type="entry name" value="EF-hand_7"/>
    <property type="match status" value="1"/>
</dbReference>
<feature type="domain" description="EF-hand" evidence="4">
    <location>
        <begin position="231"/>
        <end position="266"/>
    </location>
</feature>
<comment type="caution">
    <text evidence="5">The sequence shown here is derived from an EMBL/GenBank/DDBJ whole genome shotgun (WGS) entry which is preliminary data.</text>
</comment>
<proteinExistence type="predicted"/>
<evidence type="ECO:0000313" key="5">
    <source>
        <dbReference type="EMBL" id="GMH86910.1"/>
    </source>
</evidence>
<dbReference type="InterPro" id="IPR011992">
    <property type="entry name" value="EF-hand-dom_pair"/>
</dbReference>
<feature type="transmembrane region" description="Helical" evidence="3">
    <location>
        <begin position="162"/>
        <end position="180"/>
    </location>
</feature>
<feature type="compositionally biased region" description="Polar residues" evidence="2">
    <location>
        <begin position="358"/>
        <end position="368"/>
    </location>
</feature>
<feature type="compositionally biased region" description="Basic and acidic residues" evidence="2">
    <location>
        <begin position="328"/>
        <end position="342"/>
    </location>
</feature>
<feature type="region of interest" description="Disordered" evidence="2">
    <location>
        <begin position="473"/>
        <end position="533"/>
    </location>
</feature>
<dbReference type="InterPro" id="IPR002048">
    <property type="entry name" value="EF_hand_dom"/>
</dbReference>
<accession>A0A9W7BFE6</accession>
<dbReference type="Gene3D" id="1.10.238.10">
    <property type="entry name" value="EF-hand"/>
    <property type="match status" value="1"/>
</dbReference>
<keyword evidence="3" id="KW-0472">Membrane</keyword>
<evidence type="ECO:0000259" key="4">
    <source>
        <dbReference type="PROSITE" id="PS50222"/>
    </source>
</evidence>
<dbReference type="CDD" id="cd00051">
    <property type="entry name" value="EFh"/>
    <property type="match status" value="1"/>
</dbReference>
<dbReference type="PROSITE" id="PS50222">
    <property type="entry name" value="EF_HAND_2"/>
    <property type="match status" value="2"/>
</dbReference>
<feature type="transmembrane region" description="Helical" evidence="3">
    <location>
        <begin position="124"/>
        <end position="142"/>
    </location>
</feature>
<sequence length="556" mass="61387">GSIDMHNFGNQIKQEKIIQKIKMANLEKKGTMEKLVEVGKQVSRKAVNFSASAIISTVSSVERGGSGGLLTVTQQPAELQKSDTTDTMSSGGGMKRQMSLKTSHHRPRLQLDLRDIYWFGRADAFSTVVDFLLLLLCAYVAMMATNFGPLILKNSEADSSSGMWMFIMALPAALSLFPITRMINIVCKLKAVSVLDIEVVAKILEEHEEAEKVKDMVVRKFQEQMRTSGLVGRKALLELFRKVDTDESGFIDGVEFKTMLNMQQIFFTNKMFLHLFHAFDENNDNQISFKELEKVCFEGEVADLSKDPVSSGRSVGRGSGKARFKPSGKRERSKRERSGREKSGRKKSRDQRGITAIVSASRQGSLSTEGKKSSFNDGVINAKAKRESIAARRRSNMMEKQQMKRKSLLESAVSKQALPENRKSLVDSAMVDIVRKASLGDSSVKADGEGGYHVTKESLESALTSMLGQLSTNFLEEVEDEESDSGSESMNFDEEESDSDSGSGSGSGASDEEMRGEDTFVEPNLSSKTLGMSVDDLEKDLGYADEEDIEKGGKYK</sequence>
<evidence type="ECO:0000256" key="3">
    <source>
        <dbReference type="SAM" id="Phobius"/>
    </source>
</evidence>
<feature type="region of interest" description="Disordered" evidence="2">
    <location>
        <begin position="80"/>
        <end position="101"/>
    </location>
</feature>